<gene>
    <name evidence="2" type="ORF">AKAW2_60613A</name>
</gene>
<dbReference type="Proteomes" id="UP000661280">
    <property type="component" value="Chromosome 6"/>
</dbReference>
<dbReference type="EMBL" id="AP024430">
    <property type="protein sequence ID" value="BCS02349.1"/>
    <property type="molecule type" value="Genomic_DNA"/>
</dbReference>
<evidence type="ECO:0000313" key="3">
    <source>
        <dbReference type="Proteomes" id="UP000661280"/>
    </source>
</evidence>
<keyword evidence="1" id="KW-0812">Transmembrane</keyword>
<name>A0A7R8A163_ASPKA</name>
<accession>A0A7R8A163</accession>
<dbReference type="KEGG" id="aluc:AKAW2_60613A"/>
<proteinExistence type="predicted"/>
<organism evidence="2 3">
    <name type="scientific">Aspergillus kawachii</name>
    <name type="common">White koji mold</name>
    <name type="synonym">Aspergillus awamori var. kawachi</name>
    <dbReference type="NCBI Taxonomy" id="1069201"/>
    <lineage>
        <taxon>Eukaryota</taxon>
        <taxon>Fungi</taxon>
        <taxon>Dikarya</taxon>
        <taxon>Ascomycota</taxon>
        <taxon>Pezizomycotina</taxon>
        <taxon>Eurotiomycetes</taxon>
        <taxon>Eurotiomycetidae</taxon>
        <taxon>Eurotiales</taxon>
        <taxon>Aspergillaceae</taxon>
        <taxon>Aspergillus</taxon>
        <taxon>Aspergillus subgen. Circumdati</taxon>
    </lineage>
</organism>
<protein>
    <submittedName>
        <fullName evidence="2">Uncharacterized protein</fullName>
    </submittedName>
</protein>
<dbReference type="AlphaFoldDB" id="A0A7R8A163"/>
<reference evidence="2" key="1">
    <citation type="submission" date="2021-01" db="EMBL/GenBank/DDBJ databases">
        <authorList>
            <consortium name="Aspergillus luchuensis mut. kawachii IFO 4304 genome sequencing consortium"/>
            <person name="Kazuki M."/>
            <person name="Futagami T."/>
        </authorList>
    </citation>
    <scope>NUCLEOTIDE SEQUENCE</scope>
    <source>
        <strain evidence="2">IFO 4308</strain>
    </source>
</reference>
<evidence type="ECO:0000313" key="2">
    <source>
        <dbReference type="EMBL" id="BCS02349.1"/>
    </source>
</evidence>
<evidence type="ECO:0000256" key="1">
    <source>
        <dbReference type="SAM" id="Phobius"/>
    </source>
</evidence>
<dbReference type="RefSeq" id="XP_041546111.1">
    <property type="nucleotide sequence ID" value="XM_041692758.1"/>
</dbReference>
<dbReference type="GeneID" id="64963670"/>
<keyword evidence="1" id="KW-0472">Membrane</keyword>
<reference evidence="2" key="2">
    <citation type="submission" date="2021-02" db="EMBL/GenBank/DDBJ databases">
        <title>Aspergillus luchuensis mut. kawachii IFO 4304 genome sequence.</title>
        <authorList>
            <person name="Mori K."/>
            <person name="Kadooka C."/>
            <person name="Goto M."/>
            <person name="Futagami T."/>
        </authorList>
    </citation>
    <scope>NUCLEOTIDE SEQUENCE</scope>
    <source>
        <strain evidence="2">IFO 4308</strain>
    </source>
</reference>
<keyword evidence="3" id="KW-1185">Reference proteome</keyword>
<keyword evidence="1" id="KW-1133">Transmembrane helix</keyword>
<feature type="transmembrane region" description="Helical" evidence="1">
    <location>
        <begin position="29"/>
        <end position="50"/>
    </location>
</feature>
<sequence>MSRLLQIIGMNIAIRIVSKPRAHGMIYHYAYPCATVAGFYFPPFFFFFFSPSLVSFFFFAELSFACMAATEWCRCGATVVFFRMDGWMDDGWMDGYCRLPTE</sequence>